<dbReference type="OrthoDB" id="4410589at2"/>
<feature type="transmembrane region" description="Helical" evidence="1">
    <location>
        <begin position="134"/>
        <end position="163"/>
    </location>
</feature>
<accession>A0A097IEH0</accession>
<proteinExistence type="predicted"/>
<evidence type="ECO:0000313" key="2">
    <source>
        <dbReference type="EMBL" id="AIT60504.1"/>
    </source>
</evidence>
<evidence type="ECO:0000256" key="1">
    <source>
        <dbReference type="SAM" id="Phobius"/>
    </source>
</evidence>
<dbReference type="HOGENOM" id="CLU_127547_0_0_11"/>
<keyword evidence="3" id="KW-1185">Reference proteome</keyword>
<dbReference type="SUPFAM" id="SSF103473">
    <property type="entry name" value="MFS general substrate transporter"/>
    <property type="match status" value="1"/>
</dbReference>
<feature type="transmembrane region" description="Helical" evidence="1">
    <location>
        <begin position="57"/>
        <end position="75"/>
    </location>
</feature>
<gene>
    <name evidence="2" type="ORF">CDOO_04020</name>
</gene>
<protein>
    <submittedName>
        <fullName evidence="2">Uncharacterized protein</fullName>
    </submittedName>
</protein>
<dbReference type="Proteomes" id="UP000029914">
    <property type="component" value="Chromosome"/>
</dbReference>
<keyword evidence="1" id="KW-1133">Transmembrane helix</keyword>
<dbReference type="RefSeq" id="WP_018021989.1">
    <property type="nucleotide sequence ID" value="NZ_AQUX01000004.1"/>
</dbReference>
<reference evidence="2 3" key="1">
    <citation type="submission" date="2013-09" db="EMBL/GenBank/DDBJ databases">
        <title>Complete genome sequence of Corynebacterium doosanense CAU 212(T) (=DSM 45436(T)), isolated from activated sludge.</title>
        <authorList>
            <person name="Schaffert L."/>
            <person name="Albersmeier A."/>
            <person name="Kalinowski J."/>
            <person name="Ruckert C."/>
        </authorList>
    </citation>
    <scope>NUCLEOTIDE SEQUENCE [LARGE SCALE GENOMIC DNA]</scope>
    <source>
        <strain evidence="2 3">CAU 212</strain>
    </source>
</reference>
<feature type="transmembrane region" description="Helical" evidence="1">
    <location>
        <begin position="32"/>
        <end position="51"/>
    </location>
</feature>
<keyword evidence="1" id="KW-0472">Membrane</keyword>
<organism evidence="2 3">
    <name type="scientific">Corynebacterium doosanense CAU 212 = DSM 45436</name>
    <dbReference type="NCBI Taxonomy" id="558173"/>
    <lineage>
        <taxon>Bacteria</taxon>
        <taxon>Bacillati</taxon>
        <taxon>Actinomycetota</taxon>
        <taxon>Actinomycetes</taxon>
        <taxon>Mycobacteriales</taxon>
        <taxon>Corynebacteriaceae</taxon>
        <taxon>Corynebacterium</taxon>
    </lineage>
</organism>
<dbReference type="InterPro" id="IPR036259">
    <property type="entry name" value="MFS_trans_sf"/>
</dbReference>
<keyword evidence="1" id="KW-0812">Transmembrane</keyword>
<dbReference type="KEGG" id="cdo:CDOO_04020"/>
<dbReference type="eggNOG" id="ENOG5032A8Q">
    <property type="taxonomic scope" value="Bacteria"/>
</dbReference>
<evidence type="ECO:0000313" key="3">
    <source>
        <dbReference type="Proteomes" id="UP000029914"/>
    </source>
</evidence>
<dbReference type="STRING" id="558173.CDOO_04020"/>
<feature type="transmembrane region" description="Helical" evidence="1">
    <location>
        <begin position="108"/>
        <end position="128"/>
    </location>
</feature>
<dbReference type="EMBL" id="CP006764">
    <property type="protein sequence ID" value="AIT60504.1"/>
    <property type="molecule type" value="Genomic_DNA"/>
</dbReference>
<sequence length="169" mass="19221">MTNLQHRLWHTIDEAPTPRWAERWRTPERTRALVIAYFFFLALSLLMEIGIFLSFHFMWPLLVAMACAMGSWTMLRNTIGAKDMAPRHARDDYENQVLDQWRSRALTLLNALLIVGAVASILIGTIMGEQIRTAIFATATGIYLLFTYLAVSTLPAVGFALTFNRPTED</sequence>
<name>A0A097IEH0_9CORY</name>
<dbReference type="AlphaFoldDB" id="A0A097IEH0"/>